<dbReference type="RefSeq" id="XP_046076241.1">
    <property type="nucleotide sequence ID" value="XM_046222633.1"/>
</dbReference>
<dbReference type="AlphaFoldDB" id="A0AAD4KZ14"/>
<gene>
    <name evidence="2" type="ORF">BGW36DRAFT_84129</name>
</gene>
<proteinExistence type="predicted"/>
<evidence type="ECO:0000313" key="3">
    <source>
        <dbReference type="Proteomes" id="UP001201262"/>
    </source>
</evidence>
<feature type="region of interest" description="Disordered" evidence="1">
    <location>
        <begin position="484"/>
        <end position="506"/>
    </location>
</feature>
<dbReference type="Proteomes" id="UP001201262">
    <property type="component" value="Unassembled WGS sequence"/>
</dbReference>
<dbReference type="GeneID" id="70252919"/>
<organism evidence="2 3">
    <name type="scientific">Talaromyces proteolyticus</name>
    <dbReference type="NCBI Taxonomy" id="1131652"/>
    <lineage>
        <taxon>Eukaryota</taxon>
        <taxon>Fungi</taxon>
        <taxon>Dikarya</taxon>
        <taxon>Ascomycota</taxon>
        <taxon>Pezizomycotina</taxon>
        <taxon>Eurotiomycetes</taxon>
        <taxon>Eurotiomycetidae</taxon>
        <taxon>Eurotiales</taxon>
        <taxon>Trichocomaceae</taxon>
        <taxon>Talaromyces</taxon>
        <taxon>Talaromyces sect. Bacilispori</taxon>
    </lineage>
</organism>
<feature type="compositionally biased region" description="Low complexity" evidence="1">
    <location>
        <begin position="167"/>
        <end position="181"/>
    </location>
</feature>
<feature type="region of interest" description="Disordered" evidence="1">
    <location>
        <begin position="1"/>
        <end position="218"/>
    </location>
</feature>
<evidence type="ECO:0000256" key="1">
    <source>
        <dbReference type="SAM" id="MobiDB-lite"/>
    </source>
</evidence>
<reference evidence="2" key="1">
    <citation type="submission" date="2021-12" db="EMBL/GenBank/DDBJ databases">
        <title>Convergent genome expansion in fungi linked to evolution of root-endophyte symbiosis.</title>
        <authorList>
            <consortium name="DOE Joint Genome Institute"/>
            <person name="Ke Y.-H."/>
            <person name="Bonito G."/>
            <person name="Liao H.-L."/>
            <person name="Looney B."/>
            <person name="Rojas-Flechas A."/>
            <person name="Nash J."/>
            <person name="Hameed K."/>
            <person name="Schadt C."/>
            <person name="Martin F."/>
            <person name="Crous P.W."/>
            <person name="Miettinen O."/>
            <person name="Magnuson J.K."/>
            <person name="Labbe J."/>
            <person name="Jacobson D."/>
            <person name="Doktycz M.J."/>
            <person name="Veneault-Fourrey C."/>
            <person name="Kuo A."/>
            <person name="Mondo S."/>
            <person name="Calhoun S."/>
            <person name="Riley R."/>
            <person name="Ohm R."/>
            <person name="LaButti K."/>
            <person name="Andreopoulos B."/>
            <person name="Pangilinan J."/>
            <person name="Nolan M."/>
            <person name="Tritt A."/>
            <person name="Clum A."/>
            <person name="Lipzen A."/>
            <person name="Daum C."/>
            <person name="Barry K."/>
            <person name="Grigoriev I.V."/>
            <person name="Vilgalys R."/>
        </authorList>
    </citation>
    <scope>NUCLEOTIDE SEQUENCE</scope>
    <source>
        <strain evidence="2">PMI_201</strain>
    </source>
</reference>
<feature type="compositionally biased region" description="Polar residues" evidence="1">
    <location>
        <begin position="253"/>
        <end position="277"/>
    </location>
</feature>
<feature type="compositionally biased region" description="Basic and acidic residues" evidence="1">
    <location>
        <begin position="103"/>
        <end position="133"/>
    </location>
</feature>
<evidence type="ECO:0000313" key="2">
    <source>
        <dbReference type="EMBL" id="KAH8703223.1"/>
    </source>
</evidence>
<accession>A0AAD4KZ14</accession>
<feature type="region of interest" description="Disordered" evidence="1">
    <location>
        <begin position="239"/>
        <end position="327"/>
    </location>
</feature>
<sequence>MPNRIRDGKTPSRKAPRGPTFTLNTPARNNDSNNYRNQFASAPRFLIPQNQNQRSVQPPKDGIERFRQRAALGPFGRASRDDSSRVPFATPTPLQRSNAVDGTTERNIKDHDLAQKSIEEENDVSDERQRDENSPFEDLFAPPDPNKRRRISRPEPVDLTDEGFPGESQSQNTISSSSENSPPSPEQGRVRYTLASPFPHHGPLKRRPPTETPAPSRRKYILEPETPSIGAFEHNSITASQTPAFRGPPRYVVSSNYTPLANSPSTPPTRTDSNLQNTKKRPAFVLPRSPSPGREQGTNADSPPPAPFSPTSTHTLTRRGRAKSSATATYLPGGMAEQVRNWILELGMKREQGNRSHYLADPSRYSFTARVDSCQNGYLNSSGPVIMVHATQVVIETNDQGAHHTITKTDIERDILLLGEPTSSRANTQPAHIQHNAPDTWPISPSRTVLSTGELIGIQLGLMWEVELNMKNEYKELTRKVIASSQSPELSDDDSDEMDKGSSEISGNVKKWQVAAEWDLLMRS</sequence>
<feature type="compositionally biased region" description="Polar residues" evidence="1">
    <location>
        <begin position="21"/>
        <end position="40"/>
    </location>
</feature>
<name>A0AAD4KZ14_9EURO</name>
<dbReference type="EMBL" id="JAJTJA010000002">
    <property type="protein sequence ID" value="KAH8703223.1"/>
    <property type="molecule type" value="Genomic_DNA"/>
</dbReference>
<comment type="caution">
    <text evidence="2">The sequence shown here is derived from an EMBL/GenBank/DDBJ whole genome shotgun (WGS) entry which is preliminary data.</text>
</comment>
<feature type="compositionally biased region" description="Polar residues" evidence="1">
    <location>
        <begin position="92"/>
        <end position="101"/>
    </location>
</feature>
<protein>
    <submittedName>
        <fullName evidence="2">Uncharacterized protein</fullName>
    </submittedName>
</protein>
<keyword evidence="3" id="KW-1185">Reference proteome</keyword>
<feature type="compositionally biased region" description="Basic and acidic residues" evidence="1">
    <location>
        <begin position="1"/>
        <end position="10"/>
    </location>
</feature>